<gene>
    <name evidence="1" type="ORF">Z519_03944</name>
</gene>
<dbReference type="HOGENOM" id="CLU_1704019_0_0_1"/>
<protein>
    <submittedName>
        <fullName evidence="1">Uncharacterized protein</fullName>
    </submittedName>
</protein>
<proteinExistence type="predicted"/>
<dbReference type="GeneID" id="27696872"/>
<dbReference type="AlphaFoldDB" id="A0A0D2HWP6"/>
<accession>A0A0D2HWP6</accession>
<evidence type="ECO:0000313" key="1">
    <source>
        <dbReference type="EMBL" id="KIW95360.1"/>
    </source>
</evidence>
<name>A0A0D2HWP6_CLAB1</name>
<dbReference type="RefSeq" id="XP_016622029.1">
    <property type="nucleotide sequence ID" value="XM_016761691.1"/>
</dbReference>
<keyword evidence="2" id="KW-1185">Reference proteome</keyword>
<dbReference type="EMBL" id="KN846984">
    <property type="protein sequence ID" value="KIW95360.1"/>
    <property type="molecule type" value="Genomic_DNA"/>
</dbReference>
<sequence length="154" mass="16571">MHGEMTSENLSRASNPPFCQAARIEYNQIAEEEATLAQARFQDVFGVLAELDGKLSTNQTMIAHMRIKHDNGMNGITEAVPKLNKLVQPVLQEARPSALDPGLVPVNRQSKVSGLQILQAGASALGILTGVVTFVEDYIVGFEATLGSHTSIRA</sequence>
<organism evidence="1 2">
    <name type="scientific">Cladophialophora bantiana (strain ATCC 10958 / CBS 173.52 / CDC B-1940 / NIH 8579)</name>
    <name type="common">Xylohypha bantiana</name>
    <dbReference type="NCBI Taxonomy" id="1442370"/>
    <lineage>
        <taxon>Eukaryota</taxon>
        <taxon>Fungi</taxon>
        <taxon>Dikarya</taxon>
        <taxon>Ascomycota</taxon>
        <taxon>Pezizomycotina</taxon>
        <taxon>Eurotiomycetes</taxon>
        <taxon>Chaetothyriomycetidae</taxon>
        <taxon>Chaetothyriales</taxon>
        <taxon>Herpotrichiellaceae</taxon>
        <taxon>Cladophialophora</taxon>
    </lineage>
</organism>
<evidence type="ECO:0000313" key="2">
    <source>
        <dbReference type="Proteomes" id="UP000053789"/>
    </source>
</evidence>
<dbReference type="VEuPathDB" id="FungiDB:Z519_03944"/>
<dbReference type="Proteomes" id="UP000053789">
    <property type="component" value="Unassembled WGS sequence"/>
</dbReference>
<reference evidence="1" key="1">
    <citation type="submission" date="2015-01" db="EMBL/GenBank/DDBJ databases">
        <title>The Genome Sequence of Cladophialophora bantiana CBS 173.52.</title>
        <authorList>
            <consortium name="The Broad Institute Genomics Platform"/>
            <person name="Cuomo C."/>
            <person name="de Hoog S."/>
            <person name="Gorbushina A."/>
            <person name="Stielow B."/>
            <person name="Teixiera M."/>
            <person name="Abouelleil A."/>
            <person name="Chapman S.B."/>
            <person name="Priest M."/>
            <person name="Young S.K."/>
            <person name="Wortman J."/>
            <person name="Nusbaum C."/>
            <person name="Birren B."/>
        </authorList>
    </citation>
    <scope>NUCLEOTIDE SEQUENCE [LARGE SCALE GENOMIC DNA]</scope>
    <source>
        <strain evidence="1">CBS 173.52</strain>
    </source>
</reference>